<dbReference type="InterPro" id="IPR029063">
    <property type="entry name" value="SAM-dependent_MTases_sf"/>
</dbReference>
<name>A0ABN2HD28_9ACTN</name>
<proteinExistence type="inferred from homology"/>
<dbReference type="NCBIfam" id="TIGR01934">
    <property type="entry name" value="MenG_MenH_UbiE"/>
    <property type="match status" value="1"/>
</dbReference>
<evidence type="ECO:0000256" key="4">
    <source>
        <dbReference type="HAMAP-Rule" id="MF_01813"/>
    </source>
</evidence>
<dbReference type="HAMAP" id="MF_01813">
    <property type="entry name" value="MenG_UbiE_methyltr"/>
    <property type="match status" value="1"/>
</dbReference>
<feature type="binding site" evidence="4">
    <location>
        <position position="90"/>
    </location>
    <ligand>
        <name>S-adenosyl-L-methionine</name>
        <dbReference type="ChEBI" id="CHEBI:59789"/>
    </ligand>
</feature>
<feature type="binding site" evidence="4">
    <location>
        <position position="72"/>
    </location>
    <ligand>
        <name>S-adenosyl-L-methionine</name>
        <dbReference type="ChEBI" id="CHEBI:59789"/>
    </ligand>
</feature>
<sequence length="237" mass="25821">MCEAVVVIEANEANTPRKEPGRIAAMFDRVAPNYDRANTVMVAGQDKRWRRAVREALSLQPGERCLDLGAGTGVSTVELAKSGADVIGVDFSLGMLQAHQDRQVPLVNADALHLPFADNTFNAVTGSFFIRNVADLDACLAEILRVLAPGGRMVLCEVSTPVWKPYRKAHGVFVKHVLPKVAGRVGSDADAYRYLSDSTLQWPSQSDFADRIVKAGYRKVAWRNLAGGAVAMHRGFK</sequence>
<feature type="binding site" evidence="4">
    <location>
        <begin position="110"/>
        <end position="111"/>
    </location>
    <ligand>
        <name>S-adenosyl-L-methionine</name>
        <dbReference type="ChEBI" id="CHEBI:59789"/>
    </ligand>
</feature>
<comment type="similarity">
    <text evidence="4">Belongs to the class I-like SAM-binding methyltransferase superfamily. MenG/UbiE family.</text>
</comment>
<evidence type="ECO:0000313" key="5">
    <source>
        <dbReference type="EMBL" id="GAA1685893.1"/>
    </source>
</evidence>
<dbReference type="PANTHER" id="PTHR43591">
    <property type="entry name" value="METHYLTRANSFERASE"/>
    <property type="match status" value="1"/>
</dbReference>
<keyword evidence="1 4" id="KW-0489">Methyltransferase</keyword>
<protein>
    <recommendedName>
        <fullName evidence="4">Demethylmenaquinone methyltransferase</fullName>
        <ecNumber evidence="4">2.1.1.163</ecNumber>
    </recommendedName>
</protein>
<gene>
    <name evidence="4" type="primary">menG</name>
    <name evidence="5" type="ORF">GCM10009830_36740</name>
</gene>
<dbReference type="PANTHER" id="PTHR43591:SF24">
    <property type="entry name" value="2-METHOXY-6-POLYPRENYL-1,4-BENZOQUINOL METHYLASE, MITOCHONDRIAL"/>
    <property type="match status" value="1"/>
</dbReference>
<dbReference type="Pfam" id="PF01209">
    <property type="entry name" value="Ubie_methyltran"/>
    <property type="match status" value="1"/>
</dbReference>
<keyword evidence="6" id="KW-1185">Reference proteome</keyword>
<keyword evidence="4" id="KW-0474">Menaquinone biosynthesis</keyword>
<dbReference type="InterPro" id="IPR004033">
    <property type="entry name" value="UbiE/COQ5_MeTrFase"/>
</dbReference>
<organism evidence="5 6">
    <name type="scientific">Glycomyces endophyticus</name>
    <dbReference type="NCBI Taxonomy" id="480996"/>
    <lineage>
        <taxon>Bacteria</taxon>
        <taxon>Bacillati</taxon>
        <taxon>Actinomycetota</taxon>
        <taxon>Actinomycetes</taxon>
        <taxon>Glycomycetales</taxon>
        <taxon>Glycomycetaceae</taxon>
        <taxon>Glycomyces</taxon>
    </lineage>
</organism>
<reference evidence="5 6" key="1">
    <citation type="journal article" date="2019" name="Int. J. Syst. Evol. Microbiol.">
        <title>The Global Catalogue of Microorganisms (GCM) 10K type strain sequencing project: providing services to taxonomists for standard genome sequencing and annotation.</title>
        <authorList>
            <consortium name="The Broad Institute Genomics Platform"/>
            <consortium name="The Broad Institute Genome Sequencing Center for Infectious Disease"/>
            <person name="Wu L."/>
            <person name="Ma J."/>
        </authorList>
    </citation>
    <scope>NUCLEOTIDE SEQUENCE [LARGE SCALE GENOMIC DNA]</scope>
    <source>
        <strain evidence="5 6">JCM 16001</strain>
    </source>
</reference>
<comment type="caution">
    <text evidence="5">The sequence shown here is derived from an EMBL/GenBank/DDBJ whole genome shotgun (WGS) entry which is preliminary data.</text>
</comment>
<evidence type="ECO:0000256" key="2">
    <source>
        <dbReference type="ARBA" id="ARBA00022679"/>
    </source>
</evidence>
<comment type="catalytic activity">
    <reaction evidence="4">
        <text>a 2-demethylmenaquinol + S-adenosyl-L-methionine = a menaquinol + S-adenosyl-L-homocysteine + H(+)</text>
        <dbReference type="Rhea" id="RHEA:42640"/>
        <dbReference type="Rhea" id="RHEA-COMP:9539"/>
        <dbReference type="Rhea" id="RHEA-COMP:9563"/>
        <dbReference type="ChEBI" id="CHEBI:15378"/>
        <dbReference type="ChEBI" id="CHEBI:18151"/>
        <dbReference type="ChEBI" id="CHEBI:55437"/>
        <dbReference type="ChEBI" id="CHEBI:57856"/>
        <dbReference type="ChEBI" id="CHEBI:59789"/>
        <dbReference type="EC" id="2.1.1.163"/>
    </reaction>
</comment>
<evidence type="ECO:0000256" key="1">
    <source>
        <dbReference type="ARBA" id="ARBA00022603"/>
    </source>
</evidence>
<keyword evidence="3 4" id="KW-0949">S-adenosyl-L-methionine</keyword>
<dbReference type="SUPFAM" id="SSF53335">
    <property type="entry name" value="S-adenosyl-L-methionine-dependent methyltransferases"/>
    <property type="match status" value="1"/>
</dbReference>
<dbReference type="EMBL" id="BAAAQF010000015">
    <property type="protein sequence ID" value="GAA1685893.1"/>
    <property type="molecule type" value="Genomic_DNA"/>
</dbReference>
<dbReference type="GO" id="GO:0032259">
    <property type="term" value="P:methylation"/>
    <property type="evidence" value="ECO:0007669"/>
    <property type="project" value="UniProtKB-KW"/>
</dbReference>
<dbReference type="Gene3D" id="3.40.50.150">
    <property type="entry name" value="Vaccinia Virus protein VP39"/>
    <property type="match status" value="1"/>
</dbReference>
<dbReference type="GO" id="GO:0008168">
    <property type="term" value="F:methyltransferase activity"/>
    <property type="evidence" value="ECO:0007669"/>
    <property type="project" value="UniProtKB-KW"/>
</dbReference>
<dbReference type="EC" id="2.1.1.163" evidence="4"/>
<comment type="pathway">
    <text evidence="4">Quinol/quinone metabolism; menaquinone biosynthesis; menaquinol from 1,4-dihydroxy-2-naphthoate: step 2/2.</text>
</comment>
<evidence type="ECO:0000313" key="6">
    <source>
        <dbReference type="Proteomes" id="UP001499851"/>
    </source>
</evidence>
<dbReference type="PROSITE" id="PS51608">
    <property type="entry name" value="SAM_MT_UBIE"/>
    <property type="match status" value="1"/>
</dbReference>
<feature type="binding site" evidence="4">
    <location>
        <position position="127"/>
    </location>
    <ligand>
        <name>S-adenosyl-L-methionine</name>
        <dbReference type="ChEBI" id="CHEBI:59789"/>
    </ligand>
</feature>
<dbReference type="Proteomes" id="UP001499851">
    <property type="component" value="Unassembled WGS sequence"/>
</dbReference>
<keyword evidence="2 4" id="KW-0808">Transferase</keyword>
<dbReference type="CDD" id="cd02440">
    <property type="entry name" value="AdoMet_MTases"/>
    <property type="match status" value="1"/>
</dbReference>
<comment type="function">
    <text evidence="4">Methyltransferase required for the conversion of demethylmenaquinol (DMKH2) to menaquinol (MKH2).</text>
</comment>
<accession>A0ABN2HD28</accession>
<evidence type="ECO:0000256" key="3">
    <source>
        <dbReference type="ARBA" id="ARBA00022691"/>
    </source>
</evidence>